<sequence>MGGVRVDPHGIKMHGQMVEDRVVTLLDAAKKKLGEDGVANLEGGDFSITLFGAAMGYPIAAQFAFEDVSAQKKEADEMAKKLGETALTWHQAEQSNTAK</sequence>
<comment type="caution">
    <text evidence="1">The sequence shown here is derived from an EMBL/GenBank/DDBJ whole genome shotgun (WGS) entry which is preliminary data.</text>
</comment>
<reference evidence="1 2" key="1">
    <citation type="submission" date="2019-03" db="EMBL/GenBank/DDBJ databases">
        <title>Draft genome sequences of novel Actinobacteria.</title>
        <authorList>
            <person name="Sahin N."/>
            <person name="Ay H."/>
            <person name="Saygin H."/>
        </authorList>
    </citation>
    <scope>NUCLEOTIDE SEQUENCE [LARGE SCALE GENOMIC DNA]</scope>
    <source>
        <strain evidence="1 2">DSM 45941</strain>
    </source>
</reference>
<dbReference type="RefSeq" id="WP_132199067.1">
    <property type="nucleotide sequence ID" value="NZ_SMKY01000091.1"/>
</dbReference>
<keyword evidence="2" id="KW-1185">Reference proteome</keyword>
<accession>A0A4R5B6L1</accession>
<organism evidence="1 2">
    <name type="scientific">Actinomadura darangshiensis</name>
    <dbReference type="NCBI Taxonomy" id="705336"/>
    <lineage>
        <taxon>Bacteria</taxon>
        <taxon>Bacillati</taxon>
        <taxon>Actinomycetota</taxon>
        <taxon>Actinomycetes</taxon>
        <taxon>Streptosporangiales</taxon>
        <taxon>Thermomonosporaceae</taxon>
        <taxon>Actinomadura</taxon>
    </lineage>
</organism>
<proteinExistence type="predicted"/>
<dbReference type="OrthoDB" id="3478004at2"/>
<dbReference type="AlphaFoldDB" id="A0A4R5B6L1"/>
<evidence type="ECO:0000313" key="2">
    <source>
        <dbReference type="Proteomes" id="UP000295578"/>
    </source>
</evidence>
<dbReference type="EMBL" id="SMKY01000091">
    <property type="protein sequence ID" value="TDD80509.1"/>
    <property type="molecule type" value="Genomic_DNA"/>
</dbReference>
<gene>
    <name evidence="1" type="ORF">E1293_20570</name>
</gene>
<dbReference type="Proteomes" id="UP000295578">
    <property type="component" value="Unassembled WGS sequence"/>
</dbReference>
<evidence type="ECO:0000313" key="1">
    <source>
        <dbReference type="EMBL" id="TDD80509.1"/>
    </source>
</evidence>
<protein>
    <submittedName>
        <fullName evidence="1">Uncharacterized protein</fullName>
    </submittedName>
</protein>
<name>A0A4R5B6L1_9ACTN</name>